<protein>
    <submittedName>
        <fullName evidence="2">Uncharacterized protein</fullName>
    </submittedName>
</protein>
<sequence length="47" mass="5621">MCLIVLIYLFHCHVILIIFYLLLSVVRLFWIAKCCQCPMLLLHVIQM</sequence>
<evidence type="ECO:0000313" key="2">
    <source>
        <dbReference type="EMBL" id="JAG99748.1"/>
    </source>
</evidence>
<organism evidence="2">
    <name type="scientific">Anguilla anguilla</name>
    <name type="common">European freshwater eel</name>
    <name type="synonym">Muraena anguilla</name>
    <dbReference type="NCBI Taxonomy" id="7936"/>
    <lineage>
        <taxon>Eukaryota</taxon>
        <taxon>Metazoa</taxon>
        <taxon>Chordata</taxon>
        <taxon>Craniata</taxon>
        <taxon>Vertebrata</taxon>
        <taxon>Euteleostomi</taxon>
        <taxon>Actinopterygii</taxon>
        <taxon>Neopterygii</taxon>
        <taxon>Teleostei</taxon>
        <taxon>Anguilliformes</taxon>
        <taxon>Anguillidae</taxon>
        <taxon>Anguilla</taxon>
    </lineage>
</organism>
<reference evidence="2" key="1">
    <citation type="submission" date="2014-11" db="EMBL/GenBank/DDBJ databases">
        <authorList>
            <person name="Amaro Gonzalez C."/>
        </authorList>
    </citation>
    <scope>NUCLEOTIDE SEQUENCE</scope>
</reference>
<dbReference type="EMBL" id="GBXM01108828">
    <property type="protein sequence ID" value="JAG99748.1"/>
    <property type="molecule type" value="Transcribed_RNA"/>
</dbReference>
<name>A0A0E9P5Q5_ANGAN</name>
<accession>A0A0E9P5Q5</accession>
<keyword evidence="1" id="KW-1133">Transmembrane helix</keyword>
<keyword evidence="1" id="KW-0472">Membrane</keyword>
<evidence type="ECO:0000256" key="1">
    <source>
        <dbReference type="SAM" id="Phobius"/>
    </source>
</evidence>
<feature type="transmembrane region" description="Helical" evidence="1">
    <location>
        <begin position="6"/>
        <end position="30"/>
    </location>
</feature>
<reference evidence="2" key="2">
    <citation type="journal article" date="2015" name="Fish Shellfish Immunol.">
        <title>Early steps in the European eel (Anguilla anguilla)-Vibrio vulnificus interaction in the gills: Role of the RtxA13 toxin.</title>
        <authorList>
            <person name="Callol A."/>
            <person name="Pajuelo D."/>
            <person name="Ebbesson L."/>
            <person name="Teles M."/>
            <person name="MacKenzie S."/>
            <person name="Amaro C."/>
        </authorList>
    </citation>
    <scope>NUCLEOTIDE SEQUENCE</scope>
</reference>
<proteinExistence type="predicted"/>
<dbReference type="AlphaFoldDB" id="A0A0E9P5Q5"/>
<keyword evidence="1" id="KW-0812">Transmembrane</keyword>